<keyword evidence="4" id="KW-1185">Reference proteome</keyword>
<protein>
    <recommendedName>
        <fullName evidence="5">Colicin immunity protein</fullName>
    </recommendedName>
</protein>
<feature type="transmembrane region" description="Helical" evidence="2">
    <location>
        <begin position="26"/>
        <end position="46"/>
    </location>
</feature>
<keyword evidence="2" id="KW-0472">Membrane</keyword>
<reference evidence="3 4" key="1">
    <citation type="submission" date="2019-02" db="EMBL/GenBank/DDBJ databases">
        <title>Complete genome sequence of Pseudomonas sp. SNU WT1 isolated from rainbow trout.</title>
        <authorList>
            <person name="Oh W.T."/>
            <person name="Park S.C."/>
        </authorList>
    </citation>
    <scope>NUCLEOTIDE SEQUENCE [LARGE SCALE GENOMIC DNA]</scope>
    <source>
        <strain evidence="3 4">SNU WT1</strain>
    </source>
</reference>
<sequence length="131" mass="14769">MPVAIRQAAMTPQISRTTADAMEKNYYVKNLLLALSLFAIGTAIWWYDNSFSTRENLIYLLLSSASLLLFPFSRKLIEQSVLKFSSSAFWSRGLFVETPGKNGLYALFYLLCMATAIPLGGAYCVYLLMKR</sequence>
<evidence type="ECO:0000256" key="2">
    <source>
        <dbReference type="SAM" id="Phobius"/>
    </source>
</evidence>
<accession>A0A411MFW4</accession>
<gene>
    <name evidence="3" type="ORF">EXN22_07595</name>
</gene>
<dbReference type="InterPro" id="IPR003061">
    <property type="entry name" value="Microcin"/>
</dbReference>
<dbReference type="AlphaFoldDB" id="A0A411MFW4"/>
<keyword evidence="2" id="KW-0812">Transmembrane</keyword>
<dbReference type="EMBL" id="CP035952">
    <property type="protein sequence ID" value="QBF25569.1"/>
    <property type="molecule type" value="Genomic_DNA"/>
</dbReference>
<evidence type="ECO:0000313" key="4">
    <source>
        <dbReference type="Proteomes" id="UP000291130"/>
    </source>
</evidence>
<dbReference type="GO" id="GO:0015643">
    <property type="term" value="F:toxic substance binding"/>
    <property type="evidence" value="ECO:0007669"/>
    <property type="project" value="InterPro"/>
</dbReference>
<evidence type="ECO:0000256" key="1">
    <source>
        <dbReference type="ARBA" id="ARBA00023025"/>
    </source>
</evidence>
<dbReference type="Pfam" id="PF03526">
    <property type="entry name" value="Microcin"/>
    <property type="match status" value="1"/>
</dbReference>
<dbReference type="GO" id="GO:0030153">
    <property type="term" value="P:bacteriocin immunity"/>
    <property type="evidence" value="ECO:0007669"/>
    <property type="project" value="UniProtKB-KW"/>
</dbReference>
<dbReference type="KEGG" id="ptk:EXN22_07595"/>
<feature type="transmembrane region" description="Helical" evidence="2">
    <location>
        <begin position="104"/>
        <end position="129"/>
    </location>
</feature>
<dbReference type="Proteomes" id="UP000291130">
    <property type="component" value="Chromosome"/>
</dbReference>
<name>A0A411MFW4_9PSED</name>
<evidence type="ECO:0008006" key="5">
    <source>
        <dbReference type="Google" id="ProtNLM"/>
    </source>
</evidence>
<proteinExistence type="predicted"/>
<keyword evidence="1" id="KW-0079">Bacteriocin immunity</keyword>
<dbReference type="OrthoDB" id="6961340at2"/>
<keyword evidence="2" id="KW-1133">Transmembrane helix</keyword>
<evidence type="ECO:0000313" key="3">
    <source>
        <dbReference type="EMBL" id="QBF25569.1"/>
    </source>
</evidence>
<organism evidence="3 4">
    <name type="scientific">Pseudomonas tructae</name>
    <dbReference type="NCBI Taxonomy" id="2518644"/>
    <lineage>
        <taxon>Bacteria</taxon>
        <taxon>Pseudomonadati</taxon>
        <taxon>Pseudomonadota</taxon>
        <taxon>Gammaproteobacteria</taxon>
        <taxon>Pseudomonadales</taxon>
        <taxon>Pseudomonadaceae</taxon>
        <taxon>Pseudomonas</taxon>
    </lineage>
</organism>